<keyword evidence="7 8" id="KW-0472">Membrane</keyword>
<dbReference type="EMBL" id="ATAY01000085">
    <property type="protein sequence ID" value="EPR09580.1"/>
    <property type="molecule type" value="Genomic_DNA"/>
</dbReference>
<dbReference type="Pfam" id="PF12822">
    <property type="entry name" value="ECF_trnsprt"/>
    <property type="match status" value="1"/>
</dbReference>
<evidence type="ECO:0000256" key="2">
    <source>
        <dbReference type="ARBA" id="ARBA00005540"/>
    </source>
</evidence>
<dbReference type="RefSeq" id="WP_020816664.1">
    <property type="nucleotide sequence ID" value="NZ_ATAY01000085.1"/>
</dbReference>
<protein>
    <recommendedName>
        <fullName evidence="8">Riboflavin transporter</fullName>
    </recommendedName>
</protein>
<keyword evidence="6 9" id="KW-1133">Transmembrane helix</keyword>
<accession>U4QZV3</accession>
<feature type="transmembrane region" description="Helical" evidence="9">
    <location>
        <begin position="147"/>
        <end position="170"/>
    </location>
</feature>
<evidence type="ECO:0000256" key="5">
    <source>
        <dbReference type="ARBA" id="ARBA00022692"/>
    </source>
</evidence>
<name>U4QZV3_9FIRM</name>
<keyword evidence="3 8" id="KW-0813">Transport</keyword>
<dbReference type="PIRSF" id="PIRSF037778">
    <property type="entry name" value="UCP037778_transp_RibU"/>
    <property type="match status" value="1"/>
</dbReference>
<sequence length="183" mass="19235">MNSSRIRKMTTMGVLVAISVILIISPLKFPFPAAPFLVYDAADVSIIIGGFIFGPVEGIILTIVTALVQTLAVSTGGGWIGCVMHIVATSALVSTASIVYLKKKTLKSAVIGLILGSLAMTALMIPMNMIFYPLFAGTPVDAVIKMIVPALLPFNLMKAGLNSAIALLLYKSAGRLLSQIALK</sequence>
<dbReference type="InterPro" id="IPR025720">
    <property type="entry name" value="RibU"/>
</dbReference>
<evidence type="ECO:0000256" key="7">
    <source>
        <dbReference type="ARBA" id="ARBA00023136"/>
    </source>
</evidence>
<dbReference type="STRING" id="1330534.L323_16235"/>
<feature type="transmembrane region" description="Helical" evidence="9">
    <location>
        <begin position="113"/>
        <end position="135"/>
    </location>
</feature>
<organism evidence="10 11">
    <name type="scientific">Ruminiclostridium papyrosolvens C7</name>
    <dbReference type="NCBI Taxonomy" id="1330534"/>
    <lineage>
        <taxon>Bacteria</taxon>
        <taxon>Bacillati</taxon>
        <taxon>Bacillota</taxon>
        <taxon>Clostridia</taxon>
        <taxon>Eubacteriales</taxon>
        <taxon>Oscillospiraceae</taxon>
        <taxon>Ruminiclostridium</taxon>
    </lineage>
</organism>
<dbReference type="GO" id="GO:0032217">
    <property type="term" value="F:riboflavin transmembrane transporter activity"/>
    <property type="evidence" value="ECO:0007669"/>
    <property type="project" value="UniProtKB-UniRule"/>
</dbReference>
<evidence type="ECO:0000256" key="3">
    <source>
        <dbReference type="ARBA" id="ARBA00022448"/>
    </source>
</evidence>
<feature type="transmembrane region" description="Helical" evidence="9">
    <location>
        <begin position="78"/>
        <end position="101"/>
    </location>
</feature>
<dbReference type="PANTHER" id="PTHR38438:SF1">
    <property type="entry name" value="RIBOFLAVIN TRANSPORTER RIBU"/>
    <property type="match status" value="1"/>
</dbReference>
<evidence type="ECO:0000256" key="4">
    <source>
        <dbReference type="ARBA" id="ARBA00022475"/>
    </source>
</evidence>
<feature type="transmembrane region" description="Helical" evidence="9">
    <location>
        <begin position="12"/>
        <end position="39"/>
    </location>
</feature>
<gene>
    <name evidence="10" type="ORF">L323_16235</name>
</gene>
<dbReference type="InterPro" id="IPR024529">
    <property type="entry name" value="ECF_trnsprt_substrate-spec"/>
</dbReference>
<keyword evidence="5 9" id="KW-0812">Transmembrane</keyword>
<dbReference type="GO" id="GO:0005886">
    <property type="term" value="C:plasma membrane"/>
    <property type="evidence" value="ECO:0007669"/>
    <property type="project" value="UniProtKB-SubCell"/>
</dbReference>
<keyword evidence="4 8" id="KW-1003">Cell membrane</keyword>
<evidence type="ECO:0000256" key="8">
    <source>
        <dbReference type="PIRNR" id="PIRNR037778"/>
    </source>
</evidence>
<evidence type="ECO:0000256" key="9">
    <source>
        <dbReference type="SAM" id="Phobius"/>
    </source>
</evidence>
<dbReference type="Proteomes" id="UP000016860">
    <property type="component" value="Unassembled WGS sequence"/>
</dbReference>
<evidence type="ECO:0000313" key="11">
    <source>
        <dbReference type="Proteomes" id="UP000016860"/>
    </source>
</evidence>
<dbReference type="PATRIC" id="fig|1330534.3.peg.3218"/>
<comment type="similarity">
    <text evidence="2 8">Belongs to the prokaryotic riboflavin transporter (P-RFT) (TC 2.A.87) family.</text>
</comment>
<evidence type="ECO:0000256" key="6">
    <source>
        <dbReference type="ARBA" id="ARBA00022989"/>
    </source>
</evidence>
<comment type="caution">
    <text evidence="10">The sequence shown here is derived from an EMBL/GenBank/DDBJ whole genome shotgun (WGS) entry which is preliminary data.</text>
</comment>
<comment type="function">
    <text evidence="8">Probably a riboflavin-binding protein that interacts with the energy-coupling factor (ECF) ABC-transporter complex.</text>
</comment>
<dbReference type="AlphaFoldDB" id="U4QZV3"/>
<evidence type="ECO:0000256" key="1">
    <source>
        <dbReference type="ARBA" id="ARBA00004651"/>
    </source>
</evidence>
<dbReference type="PANTHER" id="PTHR38438">
    <property type="entry name" value="RIBOFLAVIN TRANSPORTER RIBU"/>
    <property type="match status" value="1"/>
</dbReference>
<comment type="subcellular location">
    <subcellularLocation>
        <location evidence="1">Cell membrane</location>
        <topology evidence="1">Multi-pass membrane protein</topology>
    </subcellularLocation>
</comment>
<reference evidence="10 11" key="1">
    <citation type="journal article" date="2013" name="Genome Announc.">
        <title>Draft Genome Sequence of the Cellulolytic Bacterium Clostridium papyrosolvens C7 (ATCC 700395).</title>
        <authorList>
            <person name="Zepeda V."/>
            <person name="Dassa B."/>
            <person name="Borovok I."/>
            <person name="Lamed R."/>
            <person name="Bayer E.A."/>
            <person name="Cate J.H."/>
        </authorList>
    </citation>
    <scope>NUCLEOTIDE SEQUENCE [LARGE SCALE GENOMIC DNA]</scope>
    <source>
        <strain evidence="10 11">C7</strain>
    </source>
</reference>
<evidence type="ECO:0000313" key="10">
    <source>
        <dbReference type="EMBL" id="EPR09580.1"/>
    </source>
</evidence>
<feature type="transmembrane region" description="Helical" evidence="9">
    <location>
        <begin position="46"/>
        <end position="72"/>
    </location>
</feature>
<proteinExistence type="inferred from homology"/>
<dbReference type="OrthoDB" id="9809216at2"/>
<dbReference type="Gene3D" id="1.10.1760.20">
    <property type="match status" value="1"/>
</dbReference>